<dbReference type="HOGENOM" id="CLU_163174_0_0_11"/>
<accession>A0A0A8B9A5</accession>
<dbReference type="OrthoDB" id="2376767at2"/>
<dbReference type="Pfam" id="PF19905">
    <property type="entry name" value="DUF6378"/>
    <property type="match status" value="1"/>
</dbReference>
<proteinExistence type="predicted"/>
<gene>
    <name evidence="2" type="ORF">JI75_02450</name>
</gene>
<dbReference type="EMBL" id="CP009302">
    <property type="protein sequence ID" value="AJC11702.1"/>
    <property type="molecule type" value="Genomic_DNA"/>
</dbReference>
<feature type="domain" description="DUF6378" evidence="1">
    <location>
        <begin position="1"/>
        <end position="77"/>
    </location>
</feature>
<organism evidence="2 3">
    <name type="scientific">Berryella intestinalis</name>
    <dbReference type="NCBI Taxonomy" id="1531429"/>
    <lineage>
        <taxon>Bacteria</taxon>
        <taxon>Bacillati</taxon>
        <taxon>Actinomycetota</taxon>
        <taxon>Coriobacteriia</taxon>
        <taxon>Eggerthellales</taxon>
        <taxon>Eggerthellaceae</taxon>
        <taxon>Berryella</taxon>
    </lineage>
</organism>
<dbReference type="InterPro" id="IPR045958">
    <property type="entry name" value="DUF6378"/>
</dbReference>
<protein>
    <recommendedName>
        <fullName evidence="1">DUF6378 domain-containing protein</fullName>
    </recommendedName>
</protein>
<reference evidence="3" key="1">
    <citation type="submission" date="2014-08" db="EMBL/GenBank/DDBJ databases">
        <title>Coriobacteriaceae sp. complete genome.</title>
        <authorList>
            <person name="Looft T."/>
            <person name="Bayles D.O."/>
            <person name="Stanton T.B."/>
        </authorList>
    </citation>
    <scope>NUCLEOTIDE SEQUENCE [LARGE SCALE GENOMIC DNA]</scope>
    <source>
        <strain evidence="3">68-1-3</strain>
    </source>
</reference>
<evidence type="ECO:0000313" key="3">
    <source>
        <dbReference type="Proteomes" id="UP000031121"/>
    </source>
</evidence>
<sequence length="87" mass="9046">MLADAGAAVLGGREEAYGSAEDSFSRIASFWGAYLAVDIAPRDVANMMVLLKVARNARGGHRDNWVDIAGYAACGSAAEFGGGRHGE</sequence>
<dbReference type="Proteomes" id="UP000031121">
    <property type="component" value="Chromosome"/>
</dbReference>
<evidence type="ECO:0000259" key="1">
    <source>
        <dbReference type="Pfam" id="PF19905"/>
    </source>
</evidence>
<reference evidence="2 3" key="2">
    <citation type="journal article" date="2015" name="Genome Announc.">
        <title>Complete Genome Sequence of Coriobacteriaceae Strain 68-1-3, a Novel Mucus-Degrading Isolate from the Swine Intestinal Tract.</title>
        <authorList>
            <person name="Looft T."/>
            <person name="Bayles D.O."/>
            <person name="Alt D.P."/>
            <person name="Stanton T.B."/>
        </authorList>
    </citation>
    <scope>NUCLEOTIDE SEQUENCE [LARGE SCALE GENOMIC DNA]</scope>
    <source>
        <strain evidence="2 3">68-1-3</strain>
    </source>
</reference>
<dbReference type="STRING" id="1531429.JI75_02450"/>
<dbReference type="KEGG" id="cbac:JI75_02450"/>
<dbReference type="AlphaFoldDB" id="A0A0A8B9A5"/>
<keyword evidence="3" id="KW-1185">Reference proteome</keyword>
<name>A0A0A8B9A5_9ACTN</name>
<evidence type="ECO:0000313" key="2">
    <source>
        <dbReference type="EMBL" id="AJC11702.1"/>
    </source>
</evidence>